<dbReference type="Proteomes" id="UP000184031">
    <property type="component" value="Unassembled WGS sequence"/>
</dbReference>
<evidence type="ECO:0000256" key="2">
    <source>
        <dbReference type="PIRSR" id="PIRSR620019-1"/>
    </source>
</evidence>
<dbReference type="NCBIfam" id="TIGR03570">
    <property type="entry name" value="NeuD_NnaD"/>
    <property type="match status" value="1"/>
</dbReference>
<dbReference type="Gene3D" id="3.40.50.20">
    <property type="match status" value="1"/>
</dbReference>
<dbReference type="InterPro" id="IPR011004">
    <property type="entry name" value="Trimer_LpxA-like_sf"/>
</dbReference>
<protein>
    <submittedName>
        <fullName evidence="6">Acetyltransferase EpsM</fullName>
    </submittedName>
    <submittedName>
        <fullName evidence="5">Sugar O-acyltransferase, sialic acid O-acetyltransferase NeuD family</fullName>
    </submittedName>
</protein>
<dbReference type="STRING" id="1055723.SAMN05216293_1863"/>
<dbReference type="EMBL" id="FOKU01000007">
    <property type="protein sequence ID" value="SFC21351.1"/>
    <property type="molecule type" value="Genomic_DNA"/>
</dbReference>
<dbReference type="PANTHER" id="PTHR43300:SF7">
    <property type="entry name" value="UDP-N-ACETYLBACILLOSAMINE N-ACETYLTRANSFERASE"/>
    <property type="match status" value="1"/>
</dbReference>
<dbReference type="InterPro" id="IPR020019">
    <property type="entry name" value="AcTrfase_PglD-like"/>
</dbReference>
<dbReference type="InterPro" id="IPR050179">
    <property type="entry name" value="Trans_hexapeptide_repeat"/>
</dbReference>
<dbReference type="Pfam" id="PF17836">
    <property type="entry name" value="PglD_N"/>
    <property type="match status" value="1"/>
</dbReference>
<sequence length="206" mass="21908">MKKIKIYGAGGHSKVIMDIAESLGYTITKIYDDFPDQTNLNDVADIQGLSVDKENFFSDSEPMIVAIGDNHVRAKLAHKLNSRFEILVHPTAVISRHAQLGEGTVINVGAIVQAGSTIGRHVIINTGALVDHDNTIGDFVHISPNVSLAGQVAIGEGTHMGTGAIVIPKVKVGKWCIVGAGAVIIRDVPDFAVVVGNPGRIIKYIK</sequence>
<name>A0A1M6V1T4_9FLAO</name>
<dbReference type="RefSeq" id="WP_245750694.1">
    <property type="nucleotide sequence ID" value="NZ_FOKU01000007.1"/>
</dbReference>
<dbReference type="PANTHER" id="PTHR43300">
    <property type="entry name" value="ACETYLTRANSFERASE"/>
    <property type="match status" value="1"/>
</dbReference>
<evidence type="ECO:0000313" key="8">
    <source>
        <dbReference type="Proteomes" id="UP000198940"/>
    </source>
</evidence>
<evidence type="ECO:0000256" key="1">
    <source>
        <dbReference type="ARBA" id="ARBA00007274"/>
    </source>
</evidence>
<dbReference type="Gene3D" id="2.160.10.10">
    <property type="entry name" value="Hexapeptide repeat proteins"/>
    <property type="match status" value="1"/>
</dbReference>
<keyword evidence="8" id="KW-1185">Reference proteome</keyword>
<proteinExistence type="inferred from homology"/>
<dbReference type="CDD" id="cd03360">
    <property type="entry name" value="LbH_AT_putative"/>
    <property type="match status" value="1"/>
</dbReference>
<feature type="binding site" evidence="3">
    <location>
        <position position="141"/>
    </location>
    <ligand>
        <name>acetyl-CoA</name>
        <dbReference type="ChEBI" id="CHEBI:57288"/>
    </ligand>
</feature>
<feature type="site" description="Increases basicity of active site His" evidence="2">
    <location>
        <position position="133"/>
    </location>
</feature>
<evidence type="ECO:0000259" key="4">
    <source>
        <dbReference type="Pfam" id="PF17836"/>
    </source>
</evidence>
<feature type="binding site" evidence="3">
    <location>
        <position position="68"/>
    </location>
    <ligand>
        <name>substrate</name>
    </ligand>
</feature>
<evidence type="ECO:0000313" key="5">
    <source>
        <dbReference type="EMBL" id="SFC21351.1"/>
    </source>
</evidence>
<evidence type="ECO:0000313" key="6">
    <source>
        <dbReference type="EMBL" id="SHK75400.1"/>
    </source>
</evidence>
<feature type="active site" description="Proton acceptor" evidence="2">
    <location>
        <position position="132"/>
    </location>
</feature>
<reference evidence="6 7" key="1">
    <citation type="submission" date="2016-11" db="EMBL/GenBank/DDBJ databases">
        <authorList>
            <person name="Varghese N."/>
            <person name="Submissions S."/>
        </authorList>
    </citation>
    <scope>NUCLEOTIDE SEQUENCE [LARGE SCALE GENOMIC DNA]</scope>
    <source>
        <strain evidence="6 7">CGMCC 1.12174</strain>
        <strain evidence="5 8">DSM 26351</strain>
    </source>
</reference>
<dbReference type="InterPro" id="IPR041561">
    <property type="entry name" value="PglD_N"/>
</dbReference>
<accession>A0A1M6V1T4</accession>
<dbReference type="EMBL" id="FRAT01000004">
    <property type="protein sequence ID" value="SHK75400.1"/>
    <property type="molecule type" value="Genomic_DNA"/>
</dbReference>
<dbReference type="AlphaFoldDB" id="A0A1M6V1T4"/>
<evidence type="ECO:0000256" key="3">
    <source>
        <dbReference type="PIRSR" id="PIRSR620019-2"/>
    </source>
</evidence>
<feature type="domain" description="PglD N-terminal" evidence="4">
    <location>
        <begin position="3"/>
        <end position="80"/>
    </location>
</feature>
<dbReference type="SUPFAM" id="SSF51161">
    <property type="entry name" value="Trimeric LpxA-like enzymes"/>
    <property type="match status" value="1"/>
</dbReference>
<organism evidence="6 7">
    <name type="scientific">Flagellimonas taeanensis</name>
    <dbReference type="NCBI Taxonomy" id="1005926"/>
    <lineage>
        <taxon>Bacteria</taxon>
        <taxon>Pseudomonadati</taxon>
        <taxon>Bacteroidota</taxon>
        <taxon>Flavobacteriia</taxon>
        <taxon>Flavobacteriales</taxon>
        <taxon>Flavobacteriaceae</taxon>
        <taxon>Flagellimonas</taxon>
    </lineage>
</organism>
<comment type="similarity">
    <text evidence="1">Belongs to the transferase hexapeptide repeat family.</text>
</comment>
<comment type="caution">
    <text evidence="6">The sequence shown here is derived from an EMBL/GenBank/DDBJ whole genome shotgun (WGS) entry which is preliminary data.</text>
</comment>
<evidence type="ECO:0000313" key="7">
    <source>
        <dbReference type="Proteomes" id="UP000184031"/>
    </source>
</evidence>
<gene>
    <name evidence="5" type="ORF">SAMN04487891_107142</name>
    <name evidence="6" type="ORF">SAMN05216293_1863</name>
</gene>
<dbReference type="Proteomes" id="UP000198940">
    <property type="component" value="Unassembled WGS sequence"/>
</dbReference>